<dbReference type="PROSITE" id="PS00687">
    <property type="entry name" value="ALDEHYDE_DEHYDR_GLU"/>
    <property type="match status" value="1"/>
</dbReference>
<name>A0A4C1UC76_EUMVA</name>
<evidence type="ECO:0000313" key="8">
    <source>
        <dbReference type="Proteomes" id="UP000299102"/>
    </source>
</evidence>
<dbReference type="AlphaFoldDB" id="A0A4C1UC76"/>
<feature type="region of interest" description="Disordered" evidence="5">
    <location>
        <begin position="241"/>
        <end position="263"/>
    </location>
</feature>
<reference evidence="7 8" key="1">
    <citation type="journal article" date="2019" name="Commun. Biol.">
        <title>The bagworm genome reveals a unique fibroin gene that provides high tensile strength.</title>
        <authorList>
            <person name="Kono N."/>
            <person name="Nakamura H."/>
            <person name="Ohtoshi R."/>
            <person name="Tomita M."/>
            <person name="Numata K."/>
            <person name="Arakawa K."/>
        </authorList>
    </citation>
    <scope>NUCLEOTIDE SEQUENCE [LARGE SCALE GENOMIC DNA]</scope>
</reference>
<evidence type="ECO:0000256" key="1">
    <source>
        <dbReference type="ARBA" id="ARBA00009986"/>
    </source>
</evidence>
<gene>
    <name evidence="7" type="primary">ALDH1A1</name>
    <name evidence="7" type="ORF">EVAR_17608_1</name>
</gene>
<evidence type="ECO:0000313" key="7">
    <source>
        <dbReference type="EMBL" id="GBP23968.1"/>
    </source>
</evidence>
<dbReference type="PROSITE" id="PS00070">
    <property type="entry name" value="ALDEHYDE_DEHYDR_CYS"/>
    <property type="match status" value="1"/>
</dbReference>
<sequence>MRGHDDNIGVYEEAGAPIASRTTPRQHAPTCPRRRRSSTLRMILFHLRFTLTFRQTIRLLSCILFLVKGCNAVVTPLVLFIDNEWVDAESGKTFETVSPIDGKVITRVAEGDKCNQCNKERVIYLENAFLWDKFFGAGIESEIAIGNKNVSDFEIGRGSKIGVEIRARIRTDNDIGIGIQSGTRINIGLKTGTWIGIEGVTETDMERRTEVGIENRADIDTADIEKAVAAARRLPPQVRVAPADGVGARPPAAPVRGPHREGRGYLSTLETTDNGMLYAMSRLMMQGIAGTVRYAAGLADKVHGDTIPSDFEGFTYTLRQPVGVCGLILPWNGPMSMFVSKVATALAAGCTMVVKPAEQTPLTALALAALLAEAGVPRGVVNVVNGYGPTAGAALTHHPHVAKVSFTGSLEVGKIIQQAAGASNLKRVTLELGGKSPLVICDDADLNVAVPYAAEGVFAHQGQVCVAASRLFVQSKIYDEFVKRAVEYAKNRKVGNPFTEGNQNGPQVDEEMMNKVLGYIEKGKAEGAKLLTGGQRIGTTGYYLEPTVFADVTDNMTIAKEEIFGPVQSILKFETLDEVIDRANDTNYGLAAGIFTTNVQTALQFSNLVEAGIVWVNNYFTFEPRIPFGGFKDSGLGRENGLEGILQYLETKTVNIAVPKLT</sequence>
<dbReference type="OrthoDB" id="310895at2759"/>
<proteinExistence type="inferred from homology"/>
<organism evidence="7 8">
    <name type="scientific">Eumeta variegata</name>
    <name type="common">Bagworm moth</name>
    <name type="synonym">Eumeta japonica</name>
    <dbReference type="NCBI Taxonomy" id="151549"/>
    <lineage>
        <taxon>Eukaryota</taxon>
        <taxon>Metazoa</taxon>
        <taxon>Ecdysozoa</taxon>
        <taxon>Arthropoda</taxon>
        <taxon>Hexapoda</taxon>
        <taxon>Insecta</taxon>
        <taxon>Pterygota</taxon>
        <taxon>Neoptera</taxon>
        <taxon>Endopterygota</taxon>
        <taxon>Lepidoptera</taxon>
        <taxon>Glossata</taxon>
        <taxon>Ditrysia</taxon>
        <taxon>Tineoidea</taxon>
        <taxon>Psychidae</taxon>
        <taxon>Oiketicinae</taxon>
        <taxon>Eumeta</taxon>
    </lineage>
</organism>
<dbReference type="EMBL" id="BGZK01000155">
    <property type="protein sequence ID" value="GBP23968.1"/>
    <property type="molecule type" value="Genomic_DNA"/>
</dbReference>
<dbReference type="STRING" id="151549.A0A4C1UC76"/>
<dbReference type="InterPro" id="IPR016162">
    <property type="entry name" value="Ald_DH_N"/>
</dbReference>
<evidence type="ECO:0000256" key="3">
    <source>
        <dbReference type="PROSITE-ProRule" id="PRU10007"/>
    </source>
</evidence>
<feature type="domain" description="Aldehyde dehydrogenase" evidence="6">
    <location>
        <begin position="213"/>
        <end position="654"/>
    </location>
</feature>
<evidence type="ECO:0000256" key="2">
    <source>
        <dbReference type="ARBA" id="ARBA00023002"/>
    </source>
</evidence>
<feature type="active site" evidence="3">
    <location>
        <position position="431"/>
    </location>
</feature>
<dbReference type="Gene3D" id="3.40.605.10">
    <property type="entry name" value="Aldehyde Dehydrogenase, Chain A, domain 1"/>
    <property type="match status" value="2"/>
</dbReference>
<dbReference type="InterPro" id="IPR016161">
    <property type="entry name" value="Ald_DH/histidinol_DH"/>
</dbReference>
<dbReference type="InterPro" id="IPR015590">
    <property type="entry name" value="Aldehyde_DH_dom"/>
</dbReference>
<dbReference type="Pfam" id="PF00171">
    <property type="entry name" value="Aldedh"/>
    <property type="match status" value="1"/>
</dbReference>
<dbReference type="SUPFAM" id="SSF53720">
    <property type="entry name" value="ALDH-like"/>
    <property type="match status" value="2"/>
</dbReference>
<evidence type="ECO:0000256" key="5">
    <source>
        <dbReference type="SAM" id="MobiDB-lite"/>
    </source>
</evidence>
<feature type="compositionally biased region" description="Low complexity" evidence="5">
    <location>
        <begin position="241"/>
        <end position="256"/>
    </location>
</feature>
<comment type="caution">
    <text evidence="7">The sequence shown here is derived from an EMBL/GenBank/DDBJ whole genome shotgun (WGS) entry which is preliminary data.</text>
</comment>
<accession>A0A4C1UC76</accession>
<dbReference type="PANTHER" id="PTHR11699">
    <property type="entry name" value="ALDEHYDE DEHYDROGENASE-RELATED"/>
    <property type="match status" value="1"/>
</dbReference>
<dbReference type="InterPro" id="IPR016160">
    <property type="entry name" value="Ald_DH_CS_CYS"/>
</dbReference>
<dbReference type="FunFam" id="3.40.309.10:FF:000001">
    <property type="entry name" value="Mitochondrial aldehyde dehydrogenase 2"/>
    <property type="match status" value="1"/>
</dbReference>
<keyword evidence="2 4" id="KW-0560">Oxidoreductase</keyword>
<dbReference type="Gene3D" id="3.40.309.10">
    <property type="entry name" value="Aldehyde Dehydrogenase, Chain A, domain 2"/>
    <property type="match status" value="1"/>
</dbReference>
<evidence type="ECO:0000256" key="4">
    <source>
        <dbReference type="RuleBase" id="RU003345"/>
    </source>
</evidence>
<dbReference type="InterPro" id="IPR016163">
    <property type="entry name" value="Ald_DH_C"/>
</dbReference>
<evidence type="ECO:0000259" key="6">
    <source>
        <dbReference type="Pfam" id="PF00171"/>
    </source>
</evidence>
<keyword evidence="8" id="KW-1185">Reference proteome</keyword>
<dbReference type="FunFam" id="3.40.605.10:FF:000007">
    <property type="entry name" value="NAD/NADP-dependent betaine aldehyde dehydrogenase"/>
    <property type="match status" value="1"/>
</dbReference>
<dbReference type="Proteomes" id="UP000299102">
    <property type="component" value="Unassembled WGS sequence"/>
</dbReference>
<dbReference type="GO" id="GO:0016620">
    <property type="term" value="F:oxidoreductase activity, acting on the aldehyde or oxo group of donors, NAD or NADP as acceptor"/>
    <property type="evidence" value="ECO:0007669"/>
    <property type="project" value="InterPro"/>
</dbReference>
<dbReference type="InterPro" id="IPR029510">
    <property type="entry name" value="Ald_DH_CS_GLU"/>
</dbReference>
<protein>
    <submittedName>
        <fullName evidence="7">Retinal dehydrogenase 1</fullName>
    </submittedName>
</protein>
<comment type="similarity">
    <text evidence="1 4">Belongs to the aldehyde dehydrogenase family.</text>
</comment>